<evidence type="ECO:0000256" key="1">
    <source>
        <dbReference type="ARBA" id="ARBA00004370"/>
    </source>
</evidence>
<accession>A0A1G7K493</accession>
<dbReference type="Gene3D" id="1.20.120.550">
    <property type="entry name" value="Membrane associated eicosanoid/glutathione metabolism-like domain"/>
    <property type="match status" value="1"/>
</dbReference>
<proteinExistence type="predicted"/>
<evidence type="ECO:0000256" key="4">
    <source>
        <dbReference type="ARBA" id="ARBA00023136"/>
    </source>
</evidence>
<dbReference type="InterPro" id="IPR023352">
    <property type="entry name" value="MAPEG-like_dom_sf"/>
</dbReference>
<dbReference type="SUPFAM" id="SSF161084">
    <property type="entry name" value="MAPEG domain-like"/>
    <property type="match status" value="1"/>
</dbReference>
<feature type="transmembrane region" description="Helical" evidence="5">
    <location>
        <begin position="55"/>
        <end position="76"/>
    </location>
</feature>
<keyword evidence="2 5" id="KW-0812">Transmembrane</keyword>
<organism evidence="6 7">
    <name type="scientific">Bradyrhizobium brasilense</name>
    <dbReference type="NCBI Taxonomy" id="1419277"/>
    <lineage>
        <taxon>Bacteria</taxon>
        <taxon>Pseudomonadati</taxon>
        <taxon>Pseudomonadota</taxon>
        <taxon>Alphaproteobacteria</taxon>
        <taxon>Hyphomicrobiales</taxon>
        <taxon>Nitrobacteraceae</taxon>
        <taxon>Bradyrhizobium</taxon>
    </lineage>
</organism>
<dbReference type="AlphaFoldDB" id="A0A1G7K493"/>
<protein>
    <submittedName>
        <fullName evidence="6">MAPEG family protein</fullName>
    </submittedName>
</protein>
<evidence type="ECO:0000313" key="6">
    <source>
        <dbReference type="EMBL" id="SDF32128.1"/>
    </source>
</evidence>
<sequence length="135" mass="14662">MSSTAYALMGFVAWTLFLLVLMEAIRTYLVITGSVAANGFTPDNAGLSPFMGRLARAHANCIEGLPLFGGLLAIAIMTSRASVTDRMALWFLGARILQSIIHLISTSPMAVSLRFTAFAVQMVIAVYWCWRLLGT</sequence>
<feature type="transmembrane region" description="Helical" evidence="5">
    <location>
        <begin position="111"/>
        <end position="130"/>
    </location>
</feature>
<dbReference type="GO" id="GO:0016020">
    <property type="term" value="C:membrane"/>
    <property type="evidence" value="ECO:0007669"/>
    <property type="project" value="UniProtKB-SubCell"/>
</dbReference>
<keyword evidence="3 5" id="KW-1133">Transmembrane helix</keyword>
<evidence type="ECO:0000256" key="2">
    <source>
        <dbReference type="ARBA" id="ARBA00022692"/>
    </source>
</evidence>
<dbReference type="RefSeq" id="WP_092089343.1">
    <property type="nucleotide sequence ID" value="NZ_FMZW01000051.1"/>
</dbReference>
<dbReference type="Pfam" id="PF01124">
    <property type="entry name" value="MAPEG"/>
    <property type="match status" value="1"/>
</dbReference>
<evidence type="ECO:0000256" key="5">
    <source>
        <dbReference type="SAM" id="Phobius"/>
    </source>
</evidence>
<dbReference type="EMBL" id="FMZW01000051">
    <property type="protein sequence ID" value="SDF32128.1"/>
    <property type="molecule type" value="Genomic_DNA"/>
</dbReference>
<evidence type="ECO:0000313" key="7">
    <source>
        <dbReference type="Proteomes" id="UP000199245"/>
    </source>
</evidence>
<reference evidence="6 7" key="1">
    <citation type="submission" date="2016-10" db="EMBL/GenBank/DDBJ databases">
        <authorList>
            <person name="de Groot N.N."/>
        </authorList>
    </citation>
    <scope>NUCLEOTIDE SEQUENCE [LARGE SCALE GENOMIC DNA]</scope>
    <source>
        <strain evidence="6 7">R5</strain>
    </source>
</reference>
<keyword evidence="4 5" id="KW-0472">Membrane</keyword>
<evidence type="ECO:0000256" key="3">
    <source>
        <dbReference type="ARBA" id="ARBA00022989"/>
    </source>
</evidence>
<feature type="transmembrane region" description="Helical" evidence="5">
    <location>
        <begin position="88"/>
        <end position="105"/>
    </location>
</feature>
<dbReference type="InterPro" id="IPR001129">
    <property type="entry name" value="Membr-assoc_MAPEG"/>
</dbReference>
<gene>
    <name evidence="6" type="ORF">SAMN05216337_105134</name>
</gene>
<name>A0A1G7K493_9BRAD</name>
<dbReference type="Proteomes" id="UP000199245">
    <property type="component" value="Unassembled WGS sequence"/>
</dbReference>
<comment type="subcellular location">
    <subcellularLocation>
        <location evidence="1">Membrane</location>
    </subcellularLocation>
</comment>